<evidence type="ECO:0000313" key="2">
    <source>
        <dbReference type="EMBL" id="GFH32188.1"/>
    </source>
</evidence>
<dbReference type="AlphaFoldDB" id="A0A6A0AHR2"/>
<gene>
    <name evidence="2" type="ORF">HaLaN_31368</name>
</gene>
<proteinExistence type="predicted"/>
<comment type="caution">
    <text evidence="2">The sequence shown here is derived from an EMBL/GenBank/DDBJ whole genome shotgun (WGS) entry which is preliminary data.</text>
</comment>
<organism evidence="2 3">
    <name type="scientific">Haematococcus lacustris</name>
    <name type="common">Green alga</name>
    <name type="synonym">Haematococcus pluvialis</name>
    <dbReference type="NCBI Taxonomy" id="44745"/>
    <lineage>
        <taxon>Eukaryota</taxon>
        <taxon>Viridiplantae</taxon>
        <taxon>Chlorophyta</taxon>
        <taxon>core chlorophytes</taxon>
        <taxon>Chlorophyceae</taxon>
        <taxon>CS clade</taxon>
        <taxon>Chlamydomonadales</taxon>
        <taxon>Haematococcaceae</taxon>
        <taxon>Haematococcus</taxon>
    </lineage>
</organism>
<evidence type="ECO:0000313" key="3">
    <source>
        <dbReference type="Proteomes" id="UP000485058"/>
    </source>
</evidence>
<dbReference type="EMBL" id="BLLF01006370">
    <property type="protein sequence ID" value="GFH32188.1"/>
    <property type="molecule type" value="Genomic_DNA"/>
</dbReference>
<dbReference type="Proteomes" id="UP000485058">
    <property type="component" value="Unassembled WGS sequence"/>
</dbReference>
<name>A0A6A0AHR2_HAELA</name>
<evidence type="ECO:0000256" key="1">
    <source>
        <dbReference type="SAM" id="MobiDB-lite"/>
    </source>
</evidence>
<protein>
    <submittedName>
        <fullName evidence="2">Uncharacterized protein</fullName>
    </submittedName>
</protein>
<sequence length="78" mass="8334">PAAVPLMAVTTQSGWTSVAVGIRAQLGWSSSSLARQLRRGLCWRAMTCAPLMTALSATQPPGRSWAGGQRHRPWPSCT</sequence>
<feature type="region of interest" description="Disordered" evidence="1">
    <location>
        <begin position="59"/>
        <end position="78"/>
    </location>
</feature>
<reference evidence="2 3" key="1">
    <citation type="submission" date="2020-02" db="EMBL/GenBank/DDBJ databases">
        <title>Draft genome sequence of Haematococcus lacustris strain NIES-144.</title>
        <authorList>
            <person name="Morimoto D."/>
            <person name="Nakagawa S."/>
            <person name="Yoshida T."/>
            <person name="Sawayama S."/>
        </authorList>
    </citation>
    <scope>NUCLEOTIDE SEQUENCE [LARGE SCALE GENOMIC DNA]</scope>
    <source>
        <strain evidence="2 3">NIES-144</strain>
    </source>
</reference>
<accession>A0A6A0AHR2</accession>
<keyword evidence="3" id="KW-1185">Reference proteome</keyword>
<feature type="compositionally biased region" description="Basic residues" evidence="1">
    <location>
        <begin position="69"/>
        <end position="78"/>
    </location>
</feature>
<feature type="non-terminal residue" evidence="2">
    <location>
        <position position="78"/>
    </location>
</feature>
<feature type="non-terminal residue" evidence="2">
    <location>
        <position position="1"/>
    </location>
</feature>